<sequence>MLNVRGISYLVGDATEDALRRDLRVIARELRCTTVMLIGPDADRLAAAARLALDTGLDVYLRPNIPDLRRAPQLARLDELAGLAEELRLRHPGRVTLLVGSEFSHTAPGIVPGPWSFVRLRVVLRFRRLLRRRVERRLNDLLAAVAATARRRFHGPLGYAAAGWENPDWSLFDLVGVSLYRSAGNREGYVSRLRELVRSCEKPLVITEFGCGAFTGADARGAASFQIVNWYSATPRIRRPHPRDESVQARYLGELIALYAAEGVHGCFVFTYAMPDFPHRDDPATDLDRAGFGLVAVTETGERRPKAAFHEVARRYGAWDG</sequence>
<protein>
    <recommendedName>
        <fullName evidence="3">Abortive infection protein</fullName>
    </recommendedName>
</protein>
<dbReference type="EMBL" id="VDGT01000002">
    <property type="protein sequence ID" value="TNM33525.1"/>
    <property type="molecule type" value="Genomic_DNA"/>
</dbReference>
<organism evidence="1 2">
    <name type="scientific">Streptomyces sedi</name>
    <dbReference type="NCBI Taxonomy" id="555059"/>
    <lineage>
        <taxon>Bacteria</taxon>
        <taxon>Bacillati</taxon>
        <taxon>Actinomycetota</taxon>
        <taxon>Actinomycetes</taxon>
        <taxon>Kitasatosporales</taxon>
        <taxon>Streptomycetaceae</taxon>
        <taxon>Streptomyces</taxon>
    </lineage>
</organism>
<comment type="caution">
    <text evidence="1">The sequence shown here is derived from an EMBL/GenBank/DDBJ whole genome shotgun (WGS) entry which is preliminary data.</text>
</comment>
<accession>A0A5C4VD97</accession>
<dbReference type="SUPFAM" id="SSF51445">
    <property type="entry name" value="(Trans)glycosidases"/>
    <property type="match status" value="1"/>
</dbReference>
<evidence type="ECO:0000313" key="2">
    <source>
        <dbReference type="Proteomes" id="UP000311713"/>
    </source>
</evidence>
<evidence type="ECO:0008006" key="3">
    <source>
        <dbReference type="Google" id="ProtNLM"/>
    </source>
</evidence>
<dbReference type="Proteomes" id="UP000311713">
    <property type="component" value="Unassembled WGS sequence"/>
</dbReference>
<dbReference type="RefSeq" id="WP_139640700.1">
    <property type="nucleotide sequence ID" value="NZ_BAAAZS010000006.1"/>
</dbReference>
<keyword evidence="2" id="KW-1185">Reference proteome</keyword>
<dbReference type="InterPro" id="IPR017853">
    <property type="entry name" value="GH"/>
</dbReference>
<proteinExistence type="predicted"/>
<name>A0A5C4VD97_9ACTN</name>
<dbReference type="OrthoDB" id="151193at2"/>
<dbReference type="AlphaFoldDB" id="A0A5C4VD97"/>
<reference evidence="1 2" key="1">
    <citation type="submission" date="2019-06" db="EMBL/GenBank/DDBJ databases">
        <title>Draft genome of Streptomyces sedi sp. JCM16909.</title>
        <authorList>
            <person name="Klykleung N."/>
            <person name="Tanasupawat S."/>
            <person name="Kudo T."/>
            <person name="Yuki M."/>
            <person name="Ohkuma M."/>
        </authorList>
    </citation>
    <scope>NUCLEOTIDE SEQUENCE [LARGE SCALE GENOMIC DNA]</scope>
    <source>
        <strain evidence="1 2">JCM 16909</strain>
    </source>
</reference>
<evidence type="ECO:0000313" key="1">
    <source>
        <dbReference type="EMBL" id="TNM33525.1"/>
    </source>
</evidence>
<gene>
    <name evidence="1" type="ORF">FH715_03995</name>
</gene>
<dbReference type="Gene3D" id="3.20.20.80">
    <property type="entry name" value="Glycosidases"/>
    <property type="match status" value="1"/>
</dbReference>